<keyword evidence="1" id="KW-1133">Transmembrane helix</keyword>
<dbReference type="SUPFAM" id="SSF51126">
    <property type="entry name" value="Pectin lyase-like"/>
    <property type="match status" value="1"/>
</dbReference>
<feature type="transmembrane region" description="Helical" evidence="1">
    <location>
        <begin position="551"/>
        <end position="570"/>
    </location>
</feature>
<dbReference type="AlphaFoldDB" id="A0A5J4X2Z8"/>
<evidence type="ECO:0000313" key="2">
    <source>
        <dbReference type="EMBL" id="KAA6401677.1"/>
    </source>
</evidence>
<protein>
    <recommendedName>
        <fullName evidence="4">Right handed beta helix domain-containing protein</fullName>
    </recommendedName>
</protein>
<evidence type="ECO:0000313" key="3">
    <source>
        <dbReference type="Proteomes" id="UP000324800"/>
    </source>
</evidence>
<proteinExistence type="predicted"/>
<feature type="non-terminal residue" evidence="2">
    <location>
        <position position="571"/>
    </location>
</feature>
<accession>A0A5J4X2Z8</accession>
<dbReference type="Proteomes" id="UP000324800">
    <property type="component" value="Unassembled WGS sequence"/>
</dbReference>
<keyword evidence="1" id="KW-0472">Membrane</keyword>
<organism evidence="2 3">
    <name type="scientific">Streblomastix strix</name>
    <dbReference type="NCBI Taxonomy" id="222440"/>
    <lineage>
        <taxon>Eukaryota</taxon>
        <taxon>Metamonada</taxon>
        <taxon>Preaxostyla</taxon>
        <taxon>Oxymonadida</taxon>
        <taxon>Streblomastigidae</taxon>
        <taxon>Streblomastix</taxon>
    </lineage>
</organism>
<sequence length="571" mass="63074">MVNSLDCEESYYYFNYCYILHDVSAVLFYVKQDGRDTNGCLFSIPCKTLDANNIKRNAHVTSTYIVYVVDKTTLSSQFAYTNDHGIIYAELGQDGRLELQNINFIQCKSYTTFGGALFLNISNNGQILISNSKFIDCQSSQGGAIFVEVNDDMKLLIDNNVQFQNCQSGGSGGAIYSSINNGELNIQNSQFTSCSCNQPGNGGALAIIQESTSSVILINNSTFTDCKTTSGSSGSFGWGGSIFIQTLVTASDLTSSNFYLIDLIFTRCQSIVQSGNYIHIESINTQDTGSNITSKSLLKVNDTILTSEEQKINFMGIDKSKVIDGKEPITNHCPLFYQCSVILPSITYKDPYYIHSAQNNNDDCGTNINPYAQFHECQALSSSQTSPNGFGGAIFLTGSGDYIPSQQAIDLHGMKIYNNSAVNGASVNINNKNPKVFKFTLEGSNMIQGSLRVKIFEIIQNQEYNRQQNDISNEMIYPPEDGSTDAIIIEGDPQTDQKAYFTLNDSQSWFDPNNKQYGILTSNDGKIFTGIDGMIGQSLLLIIDVNQRSKFPWWLIMIIVLVVIIALTLFF</sequence>
<evidence type="ECO:0000256" key="1">
    <source>
        <dbReference type="SAM" id="Phobius"/>
    </source>
</evidence>
<name>A0A5J4X2Z8_9EUKA</name>
<keyword evidence="1" id="KW-0812">Transmembrane</keyword>
<dbReference type="InterPro" id="IPR011050">
    <property type="entry name" value="Pectin_lyase_fold/virulence"/>
</dbReference>
<dbReference type="EMBL" id="SNRW01000350">
    <property type="protein sequence ID" value="KAA6401677.1"/>
    <property type="molecule type" value="Genomic_DNA"/>
</dbReference>
<evidence type="ECO:0008006" key="4">
    <source>
        <dbReference type="Google" id="ProtNLM"/>
    </source>
</evidence>
<reference evidence="2 3" key="1">
    <citation type="submission" date="2019-03" db="EMBL/GenBank/DDBJ databases">
        <title>Single cell metagenomics reveals metabolic interactions within the superorganism composed of flagellate Streblomastix strix and complex community of Bacteroidetes bacteria on its surface.</title>
        <authorList>
            <person name="Treitli S.C."/>
            <person name="Kolisko M."/>
            <person name="Husnik F."/>
            <person name="Keeling P."/>
            <person name="Hampl V."/>
        </authorList>
    </citation>
    <scope>NUCLEOTIDE SEQUENCE [LARGE SCALE GENOMIC DNA]</scope>
    <source>
        <strain evidence="2">ST1C</strain>
    </source>
</reference>
<comment type="caution">
    <text evidence="2">The sequence shown here is derived from an EMBL/GenBank/DDBJ whole genome shotgun (WGS) entry which is preliminary data.</text>
</comment>
<gene>
    <name evidence="2" type="ORF">EZS28_002793</name>
</gene>